<dbReference type="EMBL" id="OOIL02001451">
    <property type="protein sequence ID" value="VFQ75265.1"/>
    <property type="molecule type" value="Genomic_DNA"/>
</dbReference>
<evidence type="ECO:0000313" key="1">
    <source>
        <dbReference type="EMBL" id="VFQ75265.1"/>
    </source>
</evidence>
<reference evidence="1 2" key="1">
    <citation type="submission" date="2018-04" db="EMBL/GenBank/DDBJ databases">
        <authorList>
            <person name="Vogel A."/>
        </authorList>
    </citation>
    <scope>NUCLEOTIDE SEQUENCE [LARGE SCALE GENOMIC DNA]</scope>
</reference>
<dbReference type="OrthoDB" id="2747330at2759"/>
<name>A0A484LFE5_9ASTE</name>
<accession>A0A484LFE5</accession>
<sequence length="86" mass="9649">MKLRKVMSGCWVSPKPSQLAKDSQTLSCRPHLWRCTECHPTALFEMWLQRDAARVKALSKAATVSRRASSRGADFSNSVILELSQT</sequence>
<proteinExistence type="predicted"/>
<protein>
    <submittedName>
        <fullName evidence="1">Uncharacterized protein</fullName>
    </submittedName>
</protein>
<organism evidence="1 2">
    <name type="scientific">Cuscuta campestris</name>
    <dbReference type="NCBI Taxonomy" id="132261"/>
    <lineage>
        <taxon>Eukaryota</taxon>
        <taxon>Viridiplantae</taxon>
        <taxon>Streptophyta</taxon>
        <taxon>Embryophyta</taxon>
        <taxon>Tracheophyta</taxon>
        <taxon>Spermatophyta</taxon>
        <taxon>Magnoliopsida</taxon>
        <taxon>eudicotyledons</taxon>
        <taxon>Gunneridae</taxon>
        <taxon>Pentapetalae</taxon>
        <taxon>asterids</taxon>
        <taxon>lamiids</taxon>
        <taxon>Solanales</taxon>
        <taxon>Convolvulaceae</taxon>
        <taxon>Cuscuteae</taxon>
        <taxon>Cuscuta</taxon>
        <taxon>Cuscuta subgen. Grammica</taxon>
        <taxon>Cuscuta sect. Cleistogrammica</taxon>
    </lineage>
</organism>
<dbReference type="AlphaFoldDB" id="A0A484LFE5"/>
<dbReference type="Proteomes" id="UP000595140">
    <property type="component" value="Unassembled WGS sequence"/>
</dbReference>
<gene>
    <name evidence="1" type="ORF">CCAM_LOCUS17041</name>
</gene>
<keyword evidence="2" id="KW-1185">Reference proteome</keyword>
<evidence type="ECO:0000313" key="2">
    <source>
        <dbReference type="Proteomes" id="UP000595140"/>
    </source>
</evidence>